<reference evidence="1 2" key="1">
    <citation type="journal article" date="2017" name="Sci. Rep.">
        <title>Revealing the Saline Adaptation Strategies of the Halophilic Bacterium Halomonas beimenensis through High-throughput Omics and Transposon Mutagenesis Approaches.</title>
        <authorList>
            <person name="Chen Y.H."/>
            <person name="Lin S.S."/>
            <person name="Shyu Y.T."/>
        </authorList>
    </citation>
    <scope>NUCLEOTIDE SEQUENCE [LARGE SCALE GENOMIC DNA]</scope>
    <source>
        <strain evidence="1 2">NTU-111</strain>
    </source>
</reference>
<evidence type="ECO:0000313" key="2">
    <source>
        <dbReference type="Proteomes" id="UP000219993"/>
    </source>
</evidence>
<sequence>MKHRCPHCHGYGIYPHRRRLWHRWLRRPRTYYCIDCATSLRRRELIVEGRPG</sequence>
<proteinExistence type="predicted"/>
<dbReference type="KEGG" id="hbe:BEI_1659"/>
<organism evidence="1 2">
    <name type="scientific">Halomonas beimenensis</name>
    <dbReference type="NCBI Taxonomy" id="475662"/>
    <lineage>
        <taxon>Bacteria</taxon>
        <taxon>Pseudomonadati</taxon>
        <taxon>Pseudomonadota</taxon>
        <taxon>Gammaproteobacteria</taxon>
        <taxon>Oceanospirillales</taxon>
        <taxon>Halomonadaceae</taxon>
        <taxon>Halomonas</taxon>
    </lineage>
</organism>
<protein>
    <submittedName>
        <fullName evidence="1">Uncharacterized protein</fullName>
    </submittedName>
</protein>
<dbReference type="EMBL" id="CP021435">
    <property type="protein sequence ID" value="ATJ82646.1"/>
    <property type="molecule type" value="Genomic_DNA"/>
</dbReference>
<accession>A0A291P6W1</accession>
<dbReference type="Proteomes" id="UP000219993">
    <property type="component" value="Chromosome"/>
</dbReference>
<dbReference type="AlphaFoldDB" id="A0A291P6W1"/>
<evidence type="ECO:0000313" key="1">
    <source>
        <dbReference type="EMBL" id="ATJ82646.1"/>
    </source>
</evidence>
<keyword evidence="2" id="KW-1185">Reference proteome</keyword>
<name>A0A291P6W1_9GAMM</name>
<gene>
    <name evidence="1" type="ORF">BEI_1659</name>
</gene>